<protein>
    <submittedName>
        <fullName evidence="1">Uncharacterized protein</fullName>
    </submittedName>
</protein>
<proteinExistence type="predicted"/>
<name>A3LQ37_PICST</name>
<organism evidence="1 2">
    <name type="scientific">Scheffersomyces stipitis (strain ATCC 58785 / CBS 6054 / NBRC 10063 / NRRL Y-11545)</name>
    <name type="common">Yeast</name>
    <name type="synonym">Pichia stipitis</name>
    <dbReference type="NCBI Taxonomy" id="322104"/>
    <lineage>
        <taxon>Eukaryota</taxon>
        <taxon>Fungi</taxon>
        <taxon>Dikarya</taxon>
        <taxon>Ascomycota</taxon>
        <taxon>Saccharomycotina</taxon>
        <taxon>Pichiomycetes</taxon>
        <taxon>Debaryomycetaceae</taxon>
        <taxon>Scheffersomyces</taxon>
    </lineage>
</organism>
<dbReference type="HOGENOM" id="CLU_095379_0_0_1"/>
<dbReference type="eggNOG" id="ENOG502SX3X">
    <property type="taxonomic scope" value="Eukaryota"/>
</dbReference>
<dbReference type="GeneID" id="4836917"/>
<keyword evidence="2" id="KW-1185">Reference proteome</keyword>
<dbReference type="STRING" id="322104.A3LQ37"/>
<dbReference type="AlphaFoldDB" id="A3LQ37"/>
<accession>A3LQ37</accession>
<gene>
    <name evidence="1" type="ORF">PICST_30173</name>
</gene>
<dbReference type="InParanoid" id="A3LQ37"/>
<dbReference type="OrthoDB" id="4072599at2759"/>
<sequence>MWPFTSEKSDSAEIAKELPEDLKQFFTETNPEPNHRSIFEVSPEQKRVNEVLLRAEKDKTYSDEFERYKHVENAKKVCSINCAEIQQEVLECFKSWKFAGLETPCTQEIKRTSQCMEIQKAALKKLYYDDCVSIPQCNQIRYIIDKLFVENFGQLGDNVNDETKAKYAKDLDKVFYKIWR</sequence>
<evidence type="ECO:0000313" key="2">
    <source>
        <dbReference type="Proteomes" id="UP000002258"/>
    </source>
</evidence>
<dbReference type="KEGG" id="pic:PICST_30173"/>
<evidence type="ECO:0000313" key="1">
    <source>
        <dbReference type="EMBL" id="ABN65145.1"/>
    </source>
</evidence>
<dbReference type="RefSeq" id="XP_001383174.1">
    <property type="nucleotide sequence ID" value="XM_001383137.1"/>
</dbReference>
<reference evidence="1 2" key="1">
    <citation type="journal article" date="2007" name="Nat. Biotechnol.">
        <title>Genome sequence of the lignocellulose-bioconverting and xylose-fermenting yeast Pichia stipitis.</title>
        <authorList>
            <person name="Jeffries T.W."/>
            <person name="Grigoriev I.V."/>
            <person name="Grimwood J."/>
            <person name="Laplaza J.M."/>
            <person name="Aerts A."/>
            <person name="Salamov A."/>
            <person name="Schmutz J."/>
            <person name="Lindquist E."/>
            <person name="Dehal P."/>
            <person name="Shapiro H."/>
            <person name="Jin Y.S."/>
            <person name="Passoth V."/>
            <person name="Richardson P.M."/>
        </authorList>
    </citation>
    <scope>NUCLEOTIDE SEQUENCE [LARGE SCALE GENOMIC DNA]</scope>
    <source>
        <strain evidence="2">ATCC 58785 / CBS 6054 / NBRC 10063 / NRRL Y-11545</strain>
    </source>
</reference>
<dbReference type="OMA" id="NCAEIQQ"/>
<dbReference type="EMBL" id="CP000496">
    <property type="protein sequence ID" value="ABN65145.1"/>
    <property type="molecule type" value="Genomic_DNA"/>
</dbReference>
<dbReference type="Proteomes" id="UP000002258">
    <property type="component" value="Chromosome 2"/>
</dbReference>